<evidence type="ECO:0000313" key="4">
    <source>
        <dbReference type="Proteomes" id="UP000229526"/>
    </source>
</evidence>
<protein>
    <recommendedName>
        <fullName evidence="2">Capsule synthesis protein CapA domain-containing protein</fullName>
    </recommendedName>
</protein>
<dbReference type="AlphaFoldDB" id="A0A2H0UJY9"/>
<dbReference type="SUPFAM" id="SSF56300">
    <property type="entry name" value="Metallo-dependent phosphatases"/>
    <property type="match status" value="1"/>
</dbReference>
<dbReference type="InterPro" id="IPR052169">
    <property type="entry name" value="CW_Biosynth-Accessory"/>
</dbReference>
<dbReference type="EMBL" id="PFBD01000028">
    <property type="protein sequence ID" value="PIR86717.1"/>
    <property type="molecule type" value="Genomic_DNA"/>
</dbReference>
<comment type="caution">
    <text evidence="3">The sequence shown here is derived from an EMBL/GenBank/DDBJ whole genome shotgun (WGS) entry which is preliminary data.</text>
</comment>
<dbReference type="InterPro" id="IPR029052">
    <property type="entry name" value="Metallo-depent_PP-like"/>
</dbReference>
<dbReference type="PANTHER" id="PTHR33393">
    <property type="entry name" value="POLYGLUTAMINE SYNTHESIS ACCESSORY PROTEIN RV0574C-RELATED"/>
    <property type="match status" value="1"/>
</dbReference>
<dbReference type="Gene3D" id="3.60.21.10">
    <property type="match status" value="1"/>
</dbReference>
<organism evidence="3 4">
    <name type="scientific">Candidatus Harrisonbacteria bacterium CG10_big_fil_rev_8_21_14_0_10_49_15</name>
    <dbReference type="NCBI Taxonomy" id="1974587"/>
    <lineage>
        <taxon>Bacteria</taxon>
        <taxon>Candidatus Harrisoniibacteriota</taxon>
    </lineage>
</organism>
<sequence>MRRLIYLIGILLVVGVAGTIFYQPTLRIAHNSPQPPLNLSGGEKYTLLFTGDIMLDRGVAGVIRREQDPLYPFLKIAEVTSAADITIGNLEGPISSRGQNQGSVYSFRFEPVGSIHGLQYAGFDVLSLANNHIWDWGRDALLDTVTHLESAGIKTAGAGADESIANAPAVSVLPDGTQIAFLSYTNLYPAGLAAGPDWPGVSHYGLISMTTAISKAKADGADVVVMLIHWGTEYEQQSSPDQQYVARQLIDAGADLIIGHHPHVAQEVEEYISPLVAGAHSGRSAERIGYIAYSLGNFVFDQNFSDATMRGLMAEATIQAGKIVDFKTIPIRINNTFQPFILDSEGNSGGL</sequence>
<name>A0A2H0UJY9_9BACT</name>
<comment type="similarity">
    <text evidence="1">Belongs to the CapA family.</text>
</comment>
<gene>
    <name evidence="3" type="ORF">COU11_04375</name>
</gene>
<dbReference type="InterPro" id="IPR019079">
    <property type="entry name" value="Capsule_synth_CapA"/>
</dbReference>
<evidence type="ECO:0000256" key="1">
    <source>
        <dbReference type="ARBA" id="ARBA00005662"/>
    </source>
</evidence>
<dbReference type="PANTHER" id="PTHR33393:SF13">
    <property type="entry name" value="PGA BIOSYNTHESIS PROTEIN CAPA"/>
    <property type="match status" value="1"/>
</dbReference>
<dbReference type="CDD" id="cd07381">
    <property type="entry name" value="MPP_CapA"/>
    <property type="match status" value="1"/>
</dbReference>
<evidence type="ECO:0000313" key="3">
    <source>
        <dbReference type="EMBL" id="PIR86717.1"/>
    </source>
</evidence>
<reference evidence="4" key="1">
    <citation type="submission" date="2017-09" db="EMBL/GenBank/DDBJ databases">
        <title>Depth-based differentiation of microbial function through sediment-hosted aquifers and enrichment of novel symbionts in the deep terrestrial subsurface.</title>
        <authorList>
            <person name="Probst A.J."/>
            <person name="Ladd B."/>
            <person name="Jarett J.K."/>
            <person name="Geller-Mcgrath D.E."/>
            <person name="Sieber C.M.K."/>
            <person name="Emerson J.B."/>
            <person name="Anantharaman K."/>
            <person name="Thomas B.C."/>
            <person name="Malmstrom R."/>
            <person name="Stieglmeier M."/>
            <person name="Klingl A."/>
            <person name="Woyke T."/>
            <person name="Ryan C.M."/>
            <person name="Banfield J.F."/>
        </authorList>
    </citation>
    <scope>NUCLEOTIDE SEQUENCE [LARGE SCALE GENOMIC DNA]</scope>
</reference>
<dbReference type="SMART" id="SM00854">
    <property type="entry name" value="PGA_cap"/>
    <property type="match status" value="1"/>
</dbReference>
<evidence type="ECO:0000259" key="2">
    <source>
        <dbReference type="SMART" id="SM00854"/>
    </source>
</evidence>
<proteinExistence type="inferred from homology"/>
<dbReference type="Proteomes" id="UP000229526">
    <property type="component" value="Unassembled WGS sequence"/>
</dbReference>
<dbReference type="Pfam" id="PF09587">
    <property type="entry name" value="PGA_cap"/>
    <property type="match status" value="1"/>
</dbReference>
<accession>A0A2H0UJY9</accession>
<feature type="domain" description="Capsule synthesis protein CapA" evidence="2">
    <location>
        <begin position="46"/>
        <end position="302"/>
    </location>
</feature>